<feature type="compositionally biased region" description="Low complexity" evidence="1">
    <location>
        <begin position="83"/>
        <end position="103"/>
    </location>
</feature>
<feature type="chain" id="PRO_5037869075" evidence="2">
    <location>
        <begin position="22"/>
        <end position="566"/>
    </location>
</feature>
<feature type="compositionally biased region" description="Low complexity" evidence="1">
    <location>
        <begin position="39"/>
        <end position="54"/>
    </location>
</feature>
<feature type="region of interest" description="Disordered" evidence="1">
    <location>
        <begin position="27"/>
        <end position="144"/>
    </location>
</feature>
<reference evidence="3" key="2">
    <citation type="journal article" date="2021" name="Microbiol. Resour. Announc.">
        <title>Complete Genome Sequences of Three Human Oral Treponema parvum Isolates.</title>
        <authorList>
            <person name="Zeng H."/>
            <person name="Watt R.M."/>
        </authorList>
    </citation>
    <scope>NUCLEOTIDE SEQUENCE</scope>
    <source>
        <strain evidence="3">ATCC 700773</strain>
    </source>
</reference>
<dbReference type="InterPro" id="IPR011989">
    <property type="entry name" value="ARM-like"/>
</dbReference>
<accession>A0A975F0C3</accession>
<dbReference type="RefSeq" id="WP_210116840.1">
    <property type="nucleotide sequence ID" value="NZ_CP054257.1"/>
</dbReference>
<evidence type="ECO:0000313" key="3">
    <source>
        <dbReference type="EMBL" id="QTQ12126.1"/>
    </source>
</evidence>
<evidence type="ECO:0000313" key="4">
    <source>
        <dbReference type="Proteomes" id="UP000671995"/>
    </source>
</evidence>
<keyword evidence="2" id="KW-0732">Signal</keyword>
<reference evidence="3" key="1">
    <citation type="submission" date="2020-05" db="EMBL/GenBank/DDBJ databases">
        <authorList>
            <person name="Zeng H."/>
            <person name="Chan Y.K."/>
            <person name="Watt R.M."/>
        </authorList>
    </citation>
    <scope>NUCLEOTIDE SEQUENCE</scope>
    <source>
        <strain evidence="3">ATCC 700773</strain>
    </source>
</reference>
<evidence type="ECO:0000256" key="2">
    <source>
        <dbReference type="SAM" id="SignalP"/>
    </source>
</evidence>
<evidence type="ECO:0000256" key="1">
    <source>
        <dbReference type="SAM" id="MobiDB-lite"/>
    </source>
</evidence>
<dbReference type="GO" id="GO:0016491">
    <property type="term" value="F:oxidoreductase activity"/>
    <property type="evidence" value="ECO:0007669"/>
    <property type="project" value="TreeGrafter"/>
</dbReference>
<name>A0A975F0C3_9SPIR</name>
<feature type="compositionally biased region" description="Polar residues" evidence="1">
    <location>
        <begin position="61"/>
        <end position="82"/>
    </location>
</feature>
<dbReference type="AlphaFoldDB" id="A0A975F0C3"/>
<feature type="signal peptide" evidence="2">
    <location>
        <begin position="1"/>
        <end position="21"/>
    </location>
</feature>
<dbReference type="Proteomes" id="UP000671995">
    <property type="component" value="Chromosome"/>
</dbReference>
<organism evidence="3 4">
    <name type="scientific">Treponema parvum</name>
    <dbReference type="NCBI Taxonomy" id="138851"/>
    <lineage>
        <taxon>Bacteria</taxon>
        <taxon>Pseudomonadati</taxon>
        <taxon>Spirochaetota</taxon>
        <taxon>Spirochaetia</taxon>
        <taxon>Spirochaetales</taxon>
        <taxon>Treponemataceae</taxon>
        <taxon>Treponema</taxon>
    </lineage>
</organism>
<dbReference type="SUPFAM" id="SSF48371">
    <property type="entry name" value="ARM repeat"/>
    <property type="match status" value="2"/>
</dbReference>
<gene>
    <name evidence="3" type="ORF">HRI96_07920</name>
</gene>
<feature type="compositionally biased region" description="Polar residues" evidence="1">
    <location>
        <begin position="104"/>
        <end position="115"/>
    </location>
</feature>
<dbReference type="Pfam" id="PF13646">
    <property type="entry name" value="HEAT_2"/>
    <property type="match status" value="1"/>
</dbReference>
<sequence length="566" mass="61380">MLNKRIIAAVSALLSVWFAFSQDSGSAVSDSALAPDNAPPSNSATSGNAASAGAEPADQGADQNSVSPAGSETSGDVSSGMPSGSAVSESTSSGSAADSAALSTDTPESENSVSGGPSKIPAKKRPRKPDGEKVKIAQQKDVGKDAVNDKKDTIKYGIETDIVKLVEELSSNDDPRFTDDLYDLFYTTKSDRIRIAILDYFAGLEDPCLEDYAVDILNDPYDENSDLVSSVFKYAAAVKSKAAIPAVMAVLENDNETYFNNALTTIGAIGGNEEAAVLAQYLEREDLSVAQRQTLMKVLGSIRAVETWQTLADIVENEDENVFVRCYAAESIGAMQKEESLPILKELFEDRDPNLRIYALKGLSNYKKDKVKDVFLEALRDPYYKVRLEAIAGIEKLDITEASPSLIYRAKNDPEAAVKKASYPVIAKLETSEGNKFLTELLTDKKTGDGTKALASDALMKHKKSVANEILDLAKSVIKDNTRKQLRYSLGKQFVKYAAEENLRPQFAEICKLYLESDDVLTRGIGLDLYAIGRYSGSDEIVRTIAESEKKSAVKTKARKILNLDD</sequence>
<protein>
    <submittedName>
        <fullName evidence="3">HEAT repeat domain-containing protein</fullName>
    </submittedName>
</protein>
<dbReference type="PANTHER" id="PTHR12697">
    <property type="entry name" value="PBS LYASE HEAT-LIKE PROTEIN"/>
    <property type="match status" value="1"/>
</dbReference>
<proteinExistence type="predicted"/>
<dbReference type="InterPro" id="IPR004155">
    <property type="entry name" value="PBS_lyase_HEAT"/>
</dbReference>
<dbReference type="SMART" id="SM00567">
    <property type="entry name" value="EZ_HEAT"/>
    <property type="match status" value="1"/>
</dbReference>
<dbReference type="InterPro" id="IPR016024">
    <property type="entry name" value="ARM-type_fold"/>
</dbReference>
<dbReference type="Gene3D" id="1.25.10.10">
    <property type="entry name" value="Leucine-rich Repeat Variant"/>
    <property type="match status" value="1"/>
</dbReference>
<dbReference type="PANTHER" id="PTHR12697:SF5">
    <property type="entry name" value="DEOXYHYPUSINE HYDROXYLASE"/>
    <property type="match status" value="1"/>
</dbReference>
<dbReference type="EMBL" id="CP054257">
    <property type="protein sequence ID" value="QTQ12126.1"/>
    <property type="molecule type" value="Genomic_DNA"/>
</dbReference>